<dbReference type="AlphaFoldDB" id="A0A0A0ETK6"/>
<dbReference type="CDD" id="cd14852">
    <property type="entry name" value="LD-carboxypeptidase"/>
    <property type="match status" value="1"/>
</dbReference>
<evidence type="ECO:0000313" key="3">
    <source>
        <dbReference type="Proteomes" id="UP000030017"/>
    </source>
</evidence>
<accession>A0A0A0ETK6</accession>
<dbReference type="OrthoDB" id="9792074at2"/>
<dbReference type="InterPro" id="IPR052179">
    <property type="entry name" value="DD-CPase-like"/>
</dbReference>
<dbReference type="STRING" id="1122185.N792_05310"/>
<dbReference type="Gene3D" id="3.30.1380.10">
    <property type="match status" value="1"/>
</dbReference>
<dbReference type="SUPFAM" id="SSF55166">
    <property type="entry name" value="Hedgehog/DD-peptidase"/>
    <property type="match status" value="1"/>
</dbReference>
<dbReference type="InterPro" id="IPR009045">
    <property type="entry name" value="Zn_M74/Hedgehog-like"/>
</dbReference>
<dbReference type="Pfam" id="PF02557">
    <property type="entry name" value="VanY"/>
    <property type="match status" value="1"/>
</dbReference>
<dbReference type="InterPro" id="IPR003709">
    <property type="entry name" value="VanY-like_core_dom"/>
</dbReference>
<dbReference type="eggNOG" id="COG1876">
    <property type="taxonomic scope" value="Bacteria"/>
</dbReference>
<dbReference type="EMBL" id="AVPS01000003">
    <property type="protein sequence ID" value="KGM52487.1"/>
    <property type="molecule type" value="Genomic_DNA"/>
</dbReference>
<feature type="domain" description="D-alanyl-D-alanine carboxypeptidase-like core" evidence="1">
    <location>
        <begin position="148"/>
        <end position="273"/>
    </location>
</feature>
<dbReference type="GO" id="GO:0008233">
    <property type="term" value="F:peptidase activity"/>
    <property type="evidence" value="ECO:0007669"/>
    <property type="project" value="InterPro"/>
</dbReference>
<dbReference type="GO" id="GO:0006508">
    <property type="term" value="P:proteolysis"/>
    <property type="evidence" value="ECO:0007669"/>
    <property type="project" value="InterPro"/>
</dbReference>
<dbReference type="PANTHER" id="PTHR34385">
    <property type="entry name" value="D-ALANYL-D-ALANINE CARBOXYPEPTIDASE"/>
    <property type="match status" value="1"/>
</dbReference>
<dbReference type="RefSeq" id="WP_036192725.1">
    <property type="nucleotide sequence ID" value="NZ_AVPS01000003.1"/>
</dbReference>
<dbReference type="Proteomes" id="UP000030017">
    <property type="component" value="Unassembled WGS sequence"/>
</dbReference>
<dbReference type="InterPro" id="IPR058193">
    <property type="entry name" value="VanY/YodJ_core_dom"/>
</dbReference>
<organism evidence="2 3">
    <name type="scientific">Lysobacter concretionis Ko07 = DSM 16239</name>
    <dbReference type="NCBI Taxonomy" id="1122185"/>
    <lineage>
        <taxon>Bacteria</taxon>
        <taxon>Pseudomonadati</taxon>
        <taxon>Pseudomonadota</taxon>
        <taxon>Gammaproteobacteria</taxon>
        <taxon>Lysobacterales</taxon>
        <taxon>Lysobacteraceae</taxon>
        <taxon>Novilysobacter</taxon>
    </lineage>
</organism>
<sequence length="281" mass="31385">MRGQAQPLIDVLINTPRIELWPAGLLSARSNHDARALSRARHVLRRKRDGRYLAADLPEGLLPLLHGWMLEPGIQAALDALDRRRLRGPGGLLAGAVRTAELPLDGLQERLDALGLDDSYGQRTGLPLVAEPGWLSFAGFDRYRRPLWLQAGAARAWQNLRDAARRDEVILDAISGYRSHDYQLGIFKRKLARGQSVADILAANAAPGYSEHHSGRALDIGTPDESPAETSFERTRAFAWLTDNAIGHGFRMSYPRDNPHGIVYEPWHWCWNPANNEDSRD</sequence>
<keyword evidence="3" id="KW-1185">Reference proteome</keyword>
<comment type="caution">
    <text evidence="2">The sequence shown here is derived from an EMBL/GenBank/DDBJ whole genome shotgun (WGS) entry which is preliminary data.</text>
</comment>
<evidence type="ECO:0000313" key="2">
    <source>
        <dbReference type="EMBL" id="KGM52487.1"/>
    </source>
</evidence>
<proteinExistence type="predicted"/>
<evidence type="ECO:0000259" key="1">
    <source>
        <dbReference type="Pfam" id="PF02557"/>
    </source>
</evidence>
<reference evidence="2 3" key="1">
    <citation type="submission" date="2013-08" db="EMBL/GenBank/DDBJ databases">
        <title>Genome sequencing of Lysobacter.</title>
        <authorList>
            <person name="Zhang S."/>
            <person name="Wang G."/>
        </authorList>
    </citation>
    <scope>NUCLEOTIDE SEQUENCE [LARGE SCALE GENOMIC DNA]</scope>
    <source>
        <strain evidence="2 3">Ko07</strain>
    </source>
</reference>
<gene>
    <name evidence="2" type="ORF">N792_05310</name>
</gene>
<name>A0A0A0ETK6_9GAMM</name>
<dbReference type="PANTHER" id="PTHR34385:SF1">
    <property type="entry name" value="PEPTIDOGLYCAN L-ALANYL-D-GLUTAMATE ENDOPEPTIDASE CWLK"/>
    <property type="match status" value="1"/>
</dbReference>
<protein>
    <submittedName>
        <fullName evidence="2">Peptidase</fullName>
    </submittedName>
</protein>